<dbReference type="CDD" id="cd06166">
    <property type="entry name" value="Sortase_D_2"/>
    <property type="match status" value="1"/>
</dbReference>
<evidence type="ECO:0000313" key="3">
    <source>
        <dbReference type="EMBL" id="KKP88372.1"/>
    </source>
</evidence>
<evidence type="ECO:0000256" key="2">
    <source>
        <dbReference type="SAM" id="Phobius"/>
    </source>
</evidence>
<proteinExistence type="predicted"/>
<dbReference type="Proteomes" id="UP000034316">
    <property type="component" value="Unassembled WGS sequence"/>
</dbReference>
<keyword evidence="2" id="KW-0472">Membrane</keyword>
<keyword evidence="2" id="KW-0812">Transmembrane</keyword>
<sequence>MKKIVLVGLTFILFASLFYLLITLPTWIVRLKYKIRGTEPINNSLVFPSTNAKNDISNISTNITDESGATKKVYRFPKDLVDNQLFIPKINLTAPINWGVATDDASLLNSLKTGLAHFNISSLPGEIGNIFVSGHSSYYWWDKGQYKKVFALLPEVKNGDAIYLKYQNKPYIYQVEETKVVKPTDISVVNKTDYPVISLMTCVPIGTAQNRLIVRAKQIYPQKSQVSQQRENNLQTIPKVW</sequence>
<dbReference type="Pfam" id="PF04203">
    <property type="entry name" value="Sortase"/>
    <property type="match status" value="1"/>
</dbReference>
<keyword evidence="1" id="KW-0378">Hydrolase</keyword>
<dbReference type="EMBL" id="LBRB01000015">
    <property type="protein sequence ID" value="KKP88372.1"/>
    <property type="molecule type" value="Genomic_DNA"/>
</dbReference>
<reference evidence="3 4" key="1">
    <citation type="journal article" date="2015" name="Nature">
        <title>rRNA introns, odd ribosomes, and small enigmatic genomes across a large radiation of phyla.</title>
        <authorList>
            <person name="Brown C.T."/>
            <person name="Hug L.A."/>
            <person name="Thomas B.C."/>
            <person name="Sharon I."/>
            <person name="Castelle C.J."/>
            <person name="Singh A."/>
            <person name="Wilkins M.J."/>
            <person name="Williams K.H."/>
            <person name="Banfield J.F."/>
        </authorList>
    </citation>
    <scope>NUCLEOTIDE SEQUENCE [LARGE SCALE GENOMIC DNA]</scope>
</reference>
<dbReference type="NCBIfam" id="TIGR01076">
    <property type="entry name" value="sortase_fam"/>
    <property type="match status" value="1"/>
</dbReference>
<dbReference type="SUPFAM" id="SSF63817">
    <property type="entry name" value="Sortase"/>
    <property type="match status" value="1"/>
</dbReference>
<dbReference type="GO" id="GO:0016787">
    <property type="term" value="F:hydrolase activity"/>
    <property type="evidence" value="ECO:0007669"/>
    <property type="project" value="UniProtKB-KW"/>
</dbReference>
<comment type="caution">
    <text evidence="3">The sequence shown here is derived from an EMBL/GenBank/DDBJ whole genome shotgun (WGS) entry which is preliminary data.</text>
</comment>
<evidence type="ECO:0000256" key="1">
    <source>
        <dbReference type="ARBA" id="ARBA00022801"/>
    </source>
</evidence>
<accession>A0A0G0G9H7</accession>
<dbReference type="InterPro" id="IPR005754">
    <property type="entry name" value="Sortase"/>
</dbReference>
<dbReference type="STRING" id="1618333.UR93_C0015G0002"/>
<name>A0A0G0G9H7_9BACT</name>
<dbReference type="AlphaFoldDB" id="A0A0G0G9H7"/>
<keyword evidence="2" id="KW-1133">Transmembrane helix</keyword>
<evidence type="ECO:0000313" key="4">
    <source>
        <dbReference type="Proteomes" id="UP000034316"/>
    </source>
</evidence>
<dbReference type="Gene3D" id="2.40.260.10">
    <property type="entry name" value="Sortase"/>
    <property type="match status" value="1"/>
</dbReference>
<feature type="transmembrane region" description="Helical" evidence="2">
    <location>
        <begin position="6"/>
        <end position="29"/>
    </location>
</feature>
<protein>
    <submittedName>
        <fullName evidence="3">Sortase family protein</fullName>
    </submittedName>
</protein>
<dbReference type="InterPro" id="IPR023365">
    <property type="entry name" value="Sortase_dom-sf"/>
</dbReference>
<dbReference type="InterPro" id="IPR042000">
    <property type="entry name" value="Sortase_D_2"/>
</dbReference>
<organism evidence="3 4">
    <name type="scientific">Berkelbacteria bacterium GW2011_GWA2_35_9</name>
    <dbReference type="NCBI Taxonomy" id="1618333"/>
    <lineage>
        <taxon>Bacteria</taxon>
        <taxon>Candidatus Berkelbacteria</taxon>
    </lineage>
</organism>
<gene>
    <name evidence="3" type="ORF">UR93_C0015G0002</name>
</gene>